<keyword evidence="5 6" id="KW-0472">Membrane</keyword>
<dbReference type="AlphaFoldDB" id="A0A401UG11"/>
<evidence type="ECO:0000256" key="4">
    <source>
        <dbReference type="ARBA" id="ARBA00022989"/>
    </source>
</evidence>
<evidence type="ECO:0008006" key="9">
    <source>
        <dbReference type="Google" id="ProtNLM"/>
    </source>
</evidence>
<dbReference type="InterPro" id="IPR007383">
    <property type="entry name" value="DUF445"/>
</dbReference>
<feature type="transmembrane region" description="Helical" evidence="6">
    <location>
        <begin position="481"/>
        <end position="502"/>
    </location>
</feature>
<dbReference type="GO" id="GO:0012505">
    <property type="term" value="C:endomembrane system"/>
    <property type="evidence" value="ECO:0007669"/>
    <property type="project" value="UniProtKB-SubCell"/>
</dbReference>
<protein>
    <recommendedName>
        <fullName evidence="9">DUF445 family protein</fullName>
    </recommendedName>
</protein>
<name>A0A401UG11_9CLOT</name>
<evidence type="ECO:0000256" key="5">
    <source>
        <dbReference type="ARBA" id="ARBA00023136"/>
    </source>
</evidence>
<dbReference type="OrthoDB" id="9787430at2"/>
<keyword evidence="8" id="KW-1185">Reference proteome</keyword>
<organism evidence="7 8">
    <name type="scientific">Clostridium tagluense</name>
    <dbReference type="NCBI Taxonomy" id="360422"/>
    <lineage>
        <taxon>Bacteria</taxon>
        <taxon>Bacillati</taxon>
        <taxon>Bacillota</taxon>
        <taxon>Clostridia</taxon>
        <taxon>Eubacteriales</taxon>
        <taxon>Clostridiaceae</taxon>
        <taxon>Clostridium</taxon>
    </lineage>
</organism>
<reference evidence="7 8" key="1">
    <citation type="submission" date="2018-11" db="EMBL/GenBank/DDBJ databases">
        <title>Genome sequencing and assembly of Clostridium tagluense strain A121.</title>
        <authorList>
            <person name="Murakami T."/>
            <person name="Segawa T."/>
            <person name="Shcherbakova V.A."/>
            <person name="Mori H."/>
            <person name="Yoshimura Y."/>
        </authorList>
    </citation>
    <scope>NUCLEOTIDE SEQUENCE [LARGE SCALE GENOMIC DNA]</scope>
    <source>
        <strain evidence="7 8">A121</strain>
    </source>
</reference>
<dbReference type="Proteomes" id="UP000287872">
    <property type="component" value="Unassembled WGS sequence"/>
</dbReference>
<dbReference type="PANTHER" id="PTHR35791">
    <property type="entry name" value="UPF0754 MEMBRANE PROTEIN YHEB"/>
    <property type="match status" value="1"/>
</dbReference>
<evidence type="ECO:0000256" key="3">
    <source>
        <dbReference type="ARBA" id="ARBA00022692"/>
    </source>
</evidence>
<accession>A0A401UG11</accession>
<gene>
    <name evidence="7" type="ORF">Ctaglu_00450</name>
</gene>
<evidence type="ECO:0000313" key="7">
    <source>
        <dbReference type="EMBL" id="GCD08422.1"/>
    </source>
</evidence>
<dbReference type="EMBL" id="BHYK01000001">
    <property type="protein sequence ID" value="GCD08422.1"/>
    <property type="molecule type" value="Genomic_DNA"/>
</dbReference>
<keyword evidence="3 6" id="KW-0812">Transmembrane</keyword>
<keyword evidence="4 6" id="KW-1133">Transmembrane helix</keyword>
<comment type="subcellular location">
    <subcellularLocation>
        <location evidence="1">Endomembrane system</location>
    </subcellularLocation>
</comment>
<dbReference type="RefSeq" id="WP_124996885.1">
    <property type="nucleotide sequence ID" value="NZ_BHYK01000001.1"/>
</dbReference>
<comment type="caution">
    <text evidence="7">The sequence shown here is derived from an EMBL/GenBank/DDBJ whole genome shotgun (WGS) entry which is preliminary data.</text>
</comment>
<evidence type="ECO:0000256" key="1">
    <source>
        <dbReference type="ARBA" id="ARBA00004308"/>
    </source>
</evidence>
<evidence type="ECO:0000256" key="2">
    <source>
        <dbReference type="ARBA" id="ARBA00008053"/>
    </source>
</evidence>
<proteinExistence type="inferred from homology"/>
<dbReference type="PANTHER" id="PTHR35791:SF1">
    <property type="entry name" value="UPF0754 MEMBRANE PROTEIN YHEB"/>
    <property type="match status" value="1"/>
</dbReference>
<dbReference type="Pfam" id="PF04286">
    <property type="entry name" value="DUF445"/>
    <property type="match status" value="1"/>
</dbReference>
<sequence>MKFLIGSLVGAIIGYITNWLAIKMLFRPHKEVKIGKFKVPFTPGLIPKEKSRIAKSVGESIGQHLLTKETILKSLCSENMNQQLDFWVQSKIGAIENSDVTVENEIKGLLGDEFSNFIQNTNRNVSKLFVDYINEEDVKQAIGKYVKGQIILELAAKPEVICQSELYNSIKNKVLNAAIEYKDTEKFYGEIENILEEKVNGLKVLDKSFEEVIPKGITDNIKVYVYGKRYDIAMAIKKIIKEEKTKKKLRQIVGETIATKLNPMIAMFMNADSTYEKVVTGINEFLDEDENHNDIALMINDIIDKFLKSSVSSVFSEFSKEGIHDGIEPLIHLFTTEIVDEKLIRNTLDKLEGKFSNYISIEAMLEKTGIDYKSEIEKIIKSRIEAMTESNSVKIKIAEIVSVMINRLLNVEMKSIFEGEGDKLSKSISVVVKELYNKFIENKAADVVEVLDVAKIVEDKINEFDVDFSEKIILDIASKELNAITWLGALLGAVMGLLSPILGSL</sequence>
<evidence type="ECO:0000313" key="8">
    <source>
        <dbReference type="Proteomes" id="UP000287872"/>
    </source>
</evidence>
<comment type="similarity">
    <text evidence="2">Belongs to the UPF0754 family.</text>
</comment>
<feature type="transmembrane region" description="Helical" evidence="6">
    <location>
        <begin position="6"/>
        <end position="26"/>
    </location>
</feature>
<evidence type="ECO:0000256" key="6">
    <source>
        <dbReference type="SAM" id="Phobius"/>
    </source>
</evidence>